<organism evidence="2 3">
    <name type="scientific">Rhizobium leguminosarum</name>
    <dbReference type="NCBI Taxonomy" id="384"/>
    <lineage>
        <taxon>Bacteria</taxon>
        <taxon>Pseudomonadati</taxon>
        <taxon>Pseudomonadota</taxon>
        <taxon>Alphaproteobacteria</taxon>
        <taxon>Hyphomicrobiales</taxon>
        <taxon>Rhizobiaceae</taxon>
        <taxon>Rhizobium/Agrobacterium group</taxon>
        <taxon>Rhizobium</taxon>
    </lineage>
</organism>
<dbReference type="Gene3D" id="3.30.420.40">
    <property type="match status" value="1"/>
</dbReference>
<sequence length="104" mass="11731">MGTFSNAGEFGHAIVIPNGNACVCGNKGCLETYPSLTSLRQFLHKKGRKARSFNEIETQMTAEDPLVKDWICEAVQPLRNCLSTLENLFEPEAMDVWRDEPNWL</sequence>
<proteinExistence type="inferred from homology"/>
<dbReference type="SUPFAM" id="SSF53067">
    <property type="entry name" value="Actin-like ATPase domain"/>
    <property type="match status" value="1"/>
</dbReference>
<gene>
    <name evidence="2" type="ORF">GR204_01125</name>
</gene>
<dbReference type="AlphaFoldDB" id="A0A6P0B3N6"/>
<dbReference type="EMBL" id="WUEZ01000001">
    <property type="protein sequence ID" value="NEI32622.1"/>
    <property type="molecule type" value="Genomic_DNA"/>
</dbReference>
<reference evidence="2 3" key="1">
    <citation type="submission" date="2019-12" db="EMBL/GenBank/DDBJ databases">
        <title>Rhizobium genotypes associated with high levels of biological nitrogen fixation by grain legumes in a temperate-maritime cropping system.</title>
        <authorList>
            <person name="Maluk M."/>
            <person name="Francesc Ferrando Molina F."/>
            <person name="Lopez Del Egido L."/>
            <person name="Lafos M."/>
            <person name="Langarica-Fuentes A."/>
            <person name="Gebre Yohannes G."/>
            <person name="Young M.W."/>
            <person name="Martin P."/>
            <person name="Gantlett R."/>
            <person name="Kenicer G."/>
            <person name="Hawes C."/>
            <person name="Begg G.S."/>
            <person name="Quilliam R.S."/>
            <person name="Squire G.R."/>
            <person name="Poole P.S."/>
            <person name="Young P.W."/>
            <person name="Iannetta P.M."/>
            <person name="James E.K."/>
        </authorList>
    </citation>
    <scope>NUCLEOTIDE SEQUENCE [LARGE SCALE GENOMIC DNA]</scope>
    <source>
        <strain evidence="2 3">JHI1096</strain>
    </source>
</reference>
<evidence type="ECO:0000313" key="3">
    <source>
        <dbReference type="Proteomes" id="UP000471560"/>
    </source>
</evidence>
<evidence type="ECO:0000256" key="1">
    <source>
        <dbReference type="ARBA" id="ARBA00006479"/>
    </source>
</evidence>
<dbReference type="InterPro" id="IPR000600">
    <property type="entry name" value="ROK"/>
</dbReference>
<comment type="similarity">
    <text evidence="1">Belongs to the ROK (NagC/XylR) family.</text>
</comment>
<evidence type="ECO:0000313" key="2">
    <source>
        <dbReference type="EMBL" id="NEI32622.1"/>
    </source>
</evidence>
<comment type="caution">
    <text evidence="2">The sequence shown here is derived from an EMBL/GenBank/DDBJ whole genome shotgun (WGS) entry which is preliminary data.</text>
</comment>
<name>A0A6P0B3N6_RHILE</name>
<accession>A0A6P0B3N6</accession>
<dbReference type="Pfam" id="PF00480">
    <property type="entry name" value="ROK"/>
    <property type="match status" value="1"/>
</dbReference>
<protein>
    <submittedName>
        <fullName evidence="2">ROK family protein</fullName>
    </submittedName>
</protein>
<dbReference type="InterPro" id="IPR043129">
    <property type="entry name" value="ATPase_NBD"/>
</dbReference>
<dbReference type="Proteomes" id="UP000471560">
    <property type="component" value="Unassembled WGS sequence"/>
</dbReference>
<dbReference type="PANTHER" id="PTHR18964">
    <property type="entry name" value="ROK (REPRESSOR, ORF, KINASE) FAMILY"/>
    <property type="match status" value="1"/>
</dbReference>
<dbReference type="PANTHER" id="PTHR18964:SF149">
    <property type="entry name" value="BIFUNCTIONAL UDP-N-ACETYLGLUCOSAMINE 2-EPIMERASE_N-ACETYLMANNOSAMINE KINASE"/>
    <property type="match status" value="1"/>
</dbReference>